<dbReference type="Gramene" id="evm.model.05.1302">
    <property type="protein sequence ID" value="cds.evm.model.05.1302"/>
    <property type="gene ID" value="evm.TU.05.1302"/>
</dbReference>
<dbReference type="EnsemblPlants" id="evm.model.05.1302">
    <property type="protein sequence ID" value="cds.evm.model.05.1302"/>
    <property type="gene ID" value="evm.TU.05.1302"/>
</dbReference>
<dbReference type="EMBL" id="UZAU01000521">
    <property type="status" value="NOT_ANNOTATED_CDS"/>
    <property type="molecule type" value="Genomic_DNA"/>
</dbReference>
<organism evidence="1 2">
    <name type="scientific">Cannabis sativa</name>
    <name type="common">Hemp</name>
    <name type="synonym">Marijuana</name>
    <dbReference type="NCBI Taxonomy" id="3483"/>
    <lineage>
        <taxon>Eukaryota</taxon>
        <taxon>Viridiplantae</taxon>
        <taxon>Streptophyta</taxon>
        <taxon>Embryophyta</taxon>
        <taxon>Tracheophyta</taxon>
        <taxon>Spermatophyta</taxon>
        <taxon>Magnoliopsida</taxon>
        <taxon>eudicotyledons</taxon>
        <taxon>Gunneridae</taxon>
        <taxon>Pentapetalae</taxon>
        <taxon>rosids</taxon>
        <taxon>fabids</taxon>
        <taxon>Rosales</taxon>
        <taxon>Cannabaceae</taxon>
        <taxon>Cannabis</taxon>
    </lineage>
</organism>
<sequence>IPKFESRVLMSPKSCSLGPSFKCVWVRVLVLGLSLGLKGFGLHVQSCLDPILGHGSWVTGFGSQSSKSCFGLGPGL</sequence>
<accession>A0A803PKT0</accession>
<evidence type="ECO:0000313" key="1">
    <source>
        <dbReference type="EnsemblPlants" id="cds.evm.model.05.1302"/>
    </source>
</evidence>
<evidence type="ECO:0000313" key="2">
    <source>
        <dbReference type="Proteomes" id="UP000596661"/>
    </source>
</evidence>
<protein>
    <submittedName>
        <fullName evidence="1">Uncharacterized protein</fullName>
    </submittedName>
</protein>
<reference evidence="1" key="1">
    <citation type="submission" date="2018-11" db="EMBL/GenBank/DDBJ databases">
        <authorList>
            <person name="Grassa J C."/>
        </authorList>
    </citation>
    <scope>NUCLEOTIDE SEQUENCE [LARGE SCALE GENOMIC DNA]</scope>
</reference>
<reference evidence="1" key="2">
    <citation type="submission" date="2021-03" db="UniProtKB">
        <authorList>
            <consortium name="EnsemblPlants"/>
        </authorList>
    </citation>
    <scope>IDENTIFICATION</scope>
</reference>
<keyword evidence="2" id="KW-1185">Reference proteome</keyword>
<proteinExistence type="predicted"/>
<name>A0A803PKT0_CANSA</name>
<dbReference type="Proteomes" id="UP000596661">
    <property type="component" value="Chromosome 5"/>
</dbReference>
<dbReference type="AlphaFoldDB" id="A0A803PKT0"/>